<dbReference type="SMART" id="SM00320">
    <property type="entry name" value="WD40"/>
    <property type="match status" value="2"/>
</dbReference>
<feature type="region of interest" description="Disordered" evidence="8">
    <location>
        <begin position="1"/>
        <end position="24"/>
    </location>
</feature>
<reference evidence="10 11" key="1">
    <citation type="submission" date="2015-02" db="EMBL/GenBank/DDBJ databases">
        <title>Draft Genome Sequences of Two Closely-Related Aflatoxigenic Aspergillus Species Obtained from the Cote d'Ivoire.</title>
        <authorList>
            <person name="Moore G.G."/>
            <person name="Beltz S.B."/>
            <person name="Mack B.M."/>
        </authorList>
    </citation>
    <scope>NUCLEOTIDE SEQUENCE [LARGE SCALE GENOMIC DNA]</scope>
    <source>
        <strain evidence="10 11">SRRC1432</strain>
    </source>
</reference>
<sequence length="564" mass="62901">MSKRHHVGESLNPPLPKRARTNAAESETDRLSLLSNEILLHILSFLPIPSLLTCQRLSHRFHSLAGDSELWKRQYYSKWVRPRARRLAITRRAATLPQSKFEYSPKVSTWLDHGHLDRKDRITNWKRQYQLRHNWSKGICRVTQVEFSQRPQPPMLVAFCAGFVFTTDSHDGLRAWSAESPTSCIASVSLTDSGSALPASPTALTATSGPEKNSIEVVVGFEDGHFSVYRLDSAKSRLDMGFSRAGSVQGAITAMASSFPYLMVVSKHKVLSLYKLPVNADDTDWLNKSHLLASLKADSILSPMSLSVRVARSEIIASIVYSFFHIGCGWSLGIQELHFDKNGQQTISRLATTVDSQYGMVPLHHLARAGKGQPSVFEREETFSDLYTRSLKPTILHQDPPTSVSYSHPYLLTSHADNTLTVYLVVSTATELFVKGGQRLWGHTSSVSAVQVSDRGKAVSISSHGDEVRIWELEALISSFGSHRVLNGDKSIRVNPGKARHRESEGFGVLPGLPHDGMSKHQSSVDISDAMAQMRDCIGFDDERLLLLREREYGAQLLEFYDFT</sequence>
<comment type="subunit">
    <text evidence="3">Component of the SCF(sconB) E3 ubiquitin ligase complex.</text>
</comment>
<dbReference type="PROSITE" id="PS50082">
    <property type="entry name" value="WD_REPEATS_2"/>
    <property type="match status" value="1"/>
</dbReference>
<comment type="function">
    <text evidence="1">Component of the SCF(sconB) E3 ubiquitin ligase complex involved in the regulation of sulfur metabolite repression, probably by mediating the inactivation or degradation of the metR transcription factor.</text>
</comment>
<accession>A0A0F8U1H7</accession>
<keyword evidence="11" id="KW-1185">Reference proteome</keyword>
<proteinExistence type="inferred from homology"/>
<dbReference type="InterPro" id="IPR015943">
    <property type="entry name" value="WD40/YVTN_repeat-like_dom_sf"/>
</dbReference>
<dbReference type="AlphaFoldDB" id="A0A0F8U1H7"/>
<organism evidence="10 11">
    <name type="scientific">Aspergillus ochraceoroseus</name>
    <dbReference type="NCBI Taxonomy" id="138278"/>
    <lineage>
        <taxon>Eukaryota</taxon>
        <taxon>Fungi</taxon>
        <taxon>Dikarya</taxon>
        <taxon>Ascomycota</taxon>
        <taxon>Pezizomycotina</taxon>
        <taxon>Eurotiomycetes</taxon>
        <taxon>Eurotiomycetidae</taxon>
        <taxon>Eurotiales</taxon>
        <taxon>Aspergillaceae</taxon>
        <taxon>Aspergillus</taxon>
        <taxon>Aspergillus subgen. Nidulantes</taxon>
    </lineage>
</organism>
<dbReference type="SMART" id="SM00256">
    <property type="entry name" value="FBOX"/>
    <property type="match status" value="1"/>
</dbReference>
<evidence type="ECO:0000256" key="3">
    <source>
        <dbReference type="ARBA" id="ARBA00011725"/>
    </source>
</evidence>
<comment type="similarity">
    <text evidence="2">Belongs to the WD repeat MET30/SCONB/SCON-2 family.</text>
</comment>
<evidence type="ECO:0000313" key="10">
    <source>
        <dbReference type="EMBL" id="KKK13614.1"/>
    </source>
</evidence>
<feature type="domain" description="F-box" evidence="9">
    <location>
        <begin position="28"/>
        <end position="74"/>
    </location>
</feature>
<evidence type="ECO:0000256" key="7">
    <source>
        <dbReference type="PROSITE-ProRule" id="PRU00221"/>
    </source>
</evidence>
<dbReference type="Gene3D" id="2.130.10.10">
    <property type="entry name" value="YVTN repeat-like/Quinoprotein amine dehydrogenase"/>
    <property type="match status" value="1"/>
</dbReference>
<dbReference type="OrthoDB" id="3219396at2759"/>
<dbReference type="InterPro" id="IPR001810">
    <property type="entry name" value="F-box_dom"/>
</dbReference>
<dbReference type="Gene3D" id="1.20.1280.50">
    <property type="match status" value="1"/>
</dbReference>
<dbReference type="InterPro" id="IPR036047">
    <property type="entry name" value="F-box-like_dom_sf"/>
</dbReference>
<dbReference type="PROSITE" id="PS50181">
    <property type="entry name" value="FBOX"/>
    <property type="match status" value="1"/>
</dbReference>
<dbReference type="Pfam" id="PF12937">
    <property type="entry name" value="F-box-like"/>
    <property type="match status" value="1"/>
</dbReference>
<gene>
    <name evidence="10" type="ORF">AOCH_003514</name>
</gene>
<dbReference type="InterPro" id="IPR036322">
    <property type="entry name" value="WD40_repeat_dom_sf"/>
</dbReference>
<dbReference type="InterPro" id="IPR001680">
    <property type="entry name" value="WD40_rpt"/>
</dbReference>
<evidence type="ECO:0000256" key="4">
    <source>
        <dbReference type="ARBA" id="ARBA00015819"/>
    </source>
</evidence>
<dbReference type="Proteomes" id="UP000034947">
    <property type="component" value="Unassembled WGS sequence"/>
</dbReference>
<evidence type="ECO:0000259" key="9">
    <source>
        <dbReference type="PROSITE" id="PS50181"/>
    </source>
</evidence>
<comment type="caution">
    <text evidence="10">The sequence shown here is derived from an EMBL/GenBank/DDBJ whole genome shotgun (WGS) entry which is preliminary data.</text>
</comment>
<feature type="repeat" description="WD" evidence="7">
    <location>
        <begin position="440"/>
        <end position="474"/>
    </location>
</feature>
<evidence type="ECO:0000256" key="8">
    <source>
        <dbReference type="SAM" id="MobiDB-lite"/>
    </source>
</evidence>
<dbReference type="SUPFAM" id="SSF50978">
    <property type="entry name" value="WD40 repeat-like"/>
    <property type="match status" value="1"/>
</dbReference>
<evidence type="ECO:0000256" key="2">
    <source>
        <dbReference type="ARBA" id="ARBA00007968"/>
    </source>
</evidence>
<name>A0A0F8U1H7_9EURO</name>
<dbReference type="Pfam" id="PF25499">
    <property type="entry name" value="Beta-prop_pof12"/>
    <property type="match status" value="1"/>
</dbReference>
<dbReference type="EMBL" id="JYKN01003195">
    <property type="protein sequence ID" value="KKK13614.1"/>
    <property type="molecule type" value="Genomic_DNA"/>
</dbReference>
<keyword evidence="7" id="KW-0853">WD repeat</keyword>
<evidence type="ECO:0000256" key="6">
    <source>
        <dbReference type="ARBA" id="ARBA00032113"/>
    </source>
</evidence>
<dbReference type="VEuPathDB" id="FungiDB:P175DRAFT_0479388"/>
<evidence type="ECO:0000313" key="11">
    <source>
        <dbReference type="Proteomes" id="UP000034947"/>
    </source>
</evidence>
<dbReference type="SUPFAM" id="SSF81383">
    <property type="entry name" value="F-box domain"/>
    <property type="match status" value="1"/>
</dbReference>
<protein>
    <recommendedName>
        <fullName evidence="4">Probable E3 ubiquitin ligase complex SCF subunit sconB</fullName>
    </recommendedName>
    <alternativeName>
        <fullName evidence="6">Sulfur controller B</fullName>
    </alternativeName>
    <alternativeName>
        <fullName evidence="5">Sulfur metabolite repression control protein B</fullName>
    </alternativeName>
</protein>
<evidence type="ECO:0000256" key="1">
    <source>
        <dbReference type="ARBA" id="ARBA00002730"/>
    </source>
</evidence>
<evidence type="ECO:0000256" key="5">
    <source>
        <dbReference type="ARBA" id="ARBA00030034"/>
    </source>
</evidence>